<protein>
    <submittedName>
        <fullName evidence="3">PilZ domain-containing protein</fullName>
    </submittedName>
</protein>
<dbReference type="EMBL" id="DSMR01000407">
    <property type="protein sequence ID" value="HET47626.1"/>
    <property type="molecule type" value="Genomic_DNA"/>
</dbReference>
<dbReference type="SUPFAM" id="SSF141371">
    <property type="entry name" value="PilZ domain-like"/>
    <property type="match status" value="1"/>
</dbReference>
<evidence type="ECO:0000313" key="3">
    <source>
        <dbReference type="EMBL" id="HEQ88630.1"/>
    </source>
</evidence>
<feature type="domain" description="PilZ" evidence="2">
    <location>
        <begin position="4"/>
        <end position="109"/>
    </location>
</feature>
<dbReference type="AlphaFoldDB" id="A0A062XZM4"/>
<evidence type="ECO:0000259" key="2">
    <source>
        <dbReference type="Pfam" id="PF07238"/>
    </source>
</evidence>
<dbReference type="Pfam" id="PF07238">
    <property type="entry name" value="PilZ"/>
    <property type="match status" value="1"/>
</dbReference>
<organism evidence="5 6">
    <name type="scientific">Thermoanaerobaculum aquaticum</name>
    <dbReference type="NCBI Taxonomy" id="1312852"/>
    <lineage>
        <taxon>Bacteria</taxon>
        <taxon>Pseudomonadati</taxon>
        <taxon>Acidobacteriota</taxon>
        <taxon>Thermoanaerobaculia</taxon>
        <taxon>Thermoanaerobaculales</taxon>
        <taxon>Thermoanaerobaculaceae</taxon>
        <taxon>Thermoanaerobaculum</taxon>
    </lineage>
</organism>
<reference evidence="5 6" key="1">
    <citation type="submission" date="2014-04" db="EMBL/GenBank/DDBJ databases">
        <title>The Genome Sequence of Thermoanaerobaculum aquaticum MP-01, The First Cultivated Group 23 Acidobacterium.</title>
        <authorList>
            <person name="Stamps B.W."/>
            <person name="Losey N.A."/>
            <person name="Lawson P.A."/>
            <person name="Stevenson B.S."/>
        </authorList>
    </citation>
    <scope>NUCLEOTIDE SEQUENCE [LARGE SCALE GENOMIC DNA]</scope>
    <source>
        <strain evidence="5 6">MP-01</strain>
    </source>
</reference>
<dbReference type="RefSeq" id="WP_038049420.1">
    <property type="nucleotide sequence ID" value="NZ_JMFG01000020.1"/>
</dbReference>
<sequence length="155" mass="17507">MAERRSAQRLTPATELSARVRAFLPARVVDVSRTGIQLELSSLLRIGVSCDVKLTLEGAELRWPATVRRCRATQFGVDERGQKVLFYRAGLEFASMTDEEWARLERFLTKASSEGTGLELDHRDVLETQPKSEQENAARRTGPIKVKVDTSRFRT</sequence>
<evidence type="ECO:0000256" key="1">
    <source>
        <dbReference type="SAM" id="MobiDB-lite"/>
    </source>
</evidence>
<evidence type="ECO:0000313" key="4">
    <source>
        <dbReference type="EMBL" id="HET47626.1"/>
    </source>
</evidence>
<gene>
    <name evidence="5" type="ORF">EG19_05130</name>
    <name evidence="3" type="ORF">ENP06_04380</name>
    <name evidence="4" type="ORF">ENQ31_05640</name>
</gene>
<feature type="compositionally biased region" description="Basic and acidic residues" evidence="1">
    <location>
        <begin position="146"/>
        <end position="155"/>
    </location>
</feature>
<evidence type="ECO:0000313" key="6">
    <source>
        <dbReference type="Proteomes" id="UP000027284"/>
    </source>
</evidence>
<reference evidence="3" key="2">
    <citation type="journal article" date="2020" name="mSystems">
        <title>Genome- and Community-Level Interaction Insights into Carbon Utilization and Element Cycling Functions of Hydrothermarchaeota in Hydrothermal Sediment.</title>
        <authorList>
            <person name="Zhou Z."/>
            <person name="Liu Y."/>
            <person name="Xu W."/>
            <person name="Pan J."/>
            <person name="Luo Z.H."/>
            <person name="Li M."/>
        </authorList>
    </citation>
    <scope>NUCLEOTIDE SEQUENCE [LARGE SCALE GENOMIC DNA]</scope>
    <source>
        <strain evidence="3">SpSt-186</strain>
        <strain evidence="4">SpSt-299</strain>
    </source>
</reference>
<proteinExistence type="predicted"/>
<dbReference type="Gene3D" id="2.40.10.220">
    <property type="entry name" value="predicted glycosyltransferase like domains"/>
    <property type="match status" value="1"/>
</dbReference>
<dbReference type="EMBL" id="DSHW01000335">
    <property type="protein sequence ID" value="HEQ88630.1"/>
    <property type="molecule type" value="Genomic_DNA"/>
</dbReference>
<keyword evidence="6" id="KW-1185">Reference proteome</keyword>
<accession>A0A062XZM4</accession>
<name>A0A062XZM4_9BACT</name>
<evidence type="ECO:0000313" key="5">
    <source>
        <dbReference type="EMBL" id="KDA53586.1"/>
    </source>
</evidence>
<dbReference type="InterPro" id="IPR009875">
    <property type="entry name" value="PilZ_domain"/>
</dbReference>
<dbReference type="GO" id="GO:0035438">
    <property type="term" value="F:cyclic-di-GMP binding"/>
    <property type="evidence" value="ECO:0007669"/>
    <property type="project" value="InterPro"/>
</dbReference>
<dbReference type="EMBL" id="JMFG01000020">
    <property type="protein sequence ID" value="KDA53586.1"/>
    <property type="molecule type" value="Genomic_DNA"/>
</dbReference>
<comment type="caution">
    <text evidence="5">The sequence shown here is derived from an EMBL/GenBank/DDBJ whole genome shotgun (WGS) entry which is preliminary data.</text>
</comment>
<feature type="region of interest" description="Disordered" evidence="1">
    <location>
        <begin position="119"/>
        <end position="155"/>
    </location>
</feature>
<feature type="compositionally biased region" description="Basic and acidic residues" evidence="1">
    <location>
        <begin position="119"/>
        <end position="138"/>
    </location>
</feature>
<dbReference type="Proteomes" id="UP000027284">
    <property type="component" value="Unassembled WGS sequence"/>
</dbReference>